<dbReference type="AlphaFoldDB" id="A0A1Z4KHF0"/>
<reference evidence="1 2" key="1">
    <citation type="submission" date="2017-06" db="EMBL/GenBank/DDBJ databases">
        <title>Genome sequencing of cyanobaciteial culture collection at National Institute for Environmental Studies (NIES).</title>
        <authorList>
            <person name="Hirose Y."/>
            <person name="Shimura Y."/>
            <person name="Fujisawa T."/>
            <person name="Nakamura Y."/>
            <person name="Kawachi M."/>
        </authorList>
    </citation>
    <scope>NUCLEOTIDE SEQUENCE [LARGE SCALE GENOMIC DNA]</scope>
    <source>
        <strain evidence="1 2">NIES-23</strain>
    </source>
</reference>
<dbReference type="Gene3D" id="1.10.10.10">
    <property type="entry name" value="Winged helix-like DNA-binding domain superfamily/Winged helix DNA-binding domain"/>
    <property type="match status" value="1"/>
</dbReference>
<dbReference type="Pfam" id="PF04255">
    <property type="entry name" value="DUF433"/>
    <property type="match status" value="1"/>
</dbReference>
<name>A0A1Z4KHF0_ANAVA</name>
<dbReference type="SUPFAM" id="SSF46689">
    <property type="entry name" value="Homeodomain-like"/>
    <property type="match status" value="1"/>
</dbReference>
<dbReference type="EMBL" id="AP018216">
    <property type="protein sequence ID" value="BAY68410.1"/>
    <property type="molecule type" value="Genomic_DNA"/>
</dbReference>
<protein>
    <recommendedName>
        <fullName evidence="3">DUF433 domain-containing protein</fullName>
    </recommendedName>
</protein>
<evidence type="ECO:0000313" key="1">
    <source>
        <dbReference type="EMBL" id="BAY68410.1"/>
    </source>
</evidence>
<dbReference type="PANTHER" id="PTHR34849">
    <property type="entry name" value="SSL5025 PROTEIN"/>
    <property type="match status" value="1"/>
</dbReference>
<accession>A0A1Z4KHF0</accession>
<dbReference type="PANTHER" id="PTHR34849:SF1">
    <property type="entry name" value="SLR0770 PROTEIN"/>
    <property type="match status" value="1"/>
</dbReference>
<evidence type="ECO:0008006" key="3">
    <source>
        <dbReference type="Google" id="ProtNLM"/>
    </source>
</evidence>
<dbReference type="InterPro" id="IPR009057">
    <property type="entry name" value="Homeodomain-like_sf"/>
</dbReference>
<proteinExistence type="predicted"/>
<gene>
    <name evidence="1" type="ORF">NIES23_11960</name>
</gene>
<evidence type="ECO:0000313" key="2">
    <source>
        <dbReference type="Proteomes" id="UP000217507"/>
    </source>
</evidence>
<organism evidence="1 2">
    <name type="scientific">Trichormus variabilis NIES-23</name>
    <dbReference type="NCBI Taxonomy" id="1973479"/>
    <lineage>
        <taxon>Bacteria</taxon>
        <taxon>Bacillati</taxon>
        <taxon>Cyanobacteriota</taxon>
        <taxon>Cyanophyceae</taxon>
        <taxon>Nostocales</taxon>
        <taxon>Nostocaceae</taxon>
        <taxon>Trichormus</taxon>
    </lineage>
</organism>
<sequence length="95" mass="10497">MVTITDIGTLITRDSNFRGGRPIIAGTGTSVRRIAALYKQGYNAEEIAADKNHLNIAQVYAAITYYHANREEIDTDLAEEQAEYERLAALHKAAT</sequence>
<dbReference type="InterPro" id="IPR007367">
    <property type="entry name" value="DUF433"/>
</dbReference>
<dbReference type="InterPro" id="IPR036388">
    <property type="entry name" value="WH-like_DNA-bd_sf"/>
</dbReference>
<dbReference type="Proteomes" id="UP000217507">
    <property type="component" value="Chromosome"/>
</dbReference>